<dbReference type="Proteomes" id="UP001596513">
    <property type="component" value="Unassembled WGS sequence"/>
</dbReference>
<reference evidence="3" key="1">
    <citation type="journal article" date="2019" name="Int. J. Syst. Evol. Microbiol.">
        <title>The Global Catalogue of Microorganisms (GCM) 10K type strain sequencing project: providing services to taxonomists for standard genome sequencing and annotation.</title>
        <authorList>
            <consortium name="The Broad Institute Genomics Platform"/>
            <consortium name="The Broad Institute Genome Sequencing Center for Infectious Disease"/>
            <person name="Wu L."/>
            <person name="Ma J."/>
        </authorList>
    </citation>
    <scope>NUCLEOTIDE SEQUENCE [LARGE SCALE GENOMIC DNA]</scope>
    <source>
        <strain evidence="3">JCM 19635</strain>
    </source>
</reference>
<dbReference type="EMBL" id="JBHTEK010000001">
    <property type="protein sequence ID" value="MFC7669739.1"/>
    <property type="molecule type" value="Genomic_DNA"/>
</dbReference>
<protein>
    <submittedName>
        <fullName evidence="2">Helix-turn-helix domain-containing protein</fullName>
    </submittedName>
</protein>
<evidence type="ECO:0000259" key="1">
    <source>
        <dbReference type="Pfam" id="PF12728"/>
    </source>
</evidence>
<dbReference type="RefSeq" id="WP_380205221.1">
    <property type="nucleotide sequence ID" value="NZ_JBHTEK010000001.1"/>
</dbReference>
<keyword evidence="3" id="KW-1185">Reference proteome</keyword>
<dbReference type="Pfam" id="PF12728">
    <property type="entry name" value="HTH_17"/>
    <property type="match status" value="1"/>
</dbReference>
<dbReference type="InterPro" id="IPR041657">
    <property type="entry name" value="HTH_17"/>
</dbReference>
<organism evidence="2 3">
    <name type="scientific">Hymenobacter humi</name>
    <dbReference type="NCBI Taxonomy" id="1411620"/>
    <lineage>
        <taxon>Bacteria</taxon>
        <taxon>Pseudomonadati</taxon>
        <taxon>Bacteroidota</taxon>
        <taxon>Cytophagia</taxon>
        <taxon>Cytophagales</taxon>
        <taxon>Hymenobacteraceae</taxon>
        <taxon>Hymenobacter</taxon>
    </lineage>
</organism>
<comment type="caution">
    <text evidence="2">The sequence shown here is derived from an EMBL/GenBank/DDBJ whole genome shotgun (WGS) entry which is preliminary data.</text>
</comment>
<accession>A0ABW2UA16</accession>
<evidence type="ECO:0000313" key="3">
    <source>
        <dbReference type="Proteomes" id="UP001596513"/>
    </source>
</evidence>
<name>A0ABW2UA16_9BACT</name>
<sequence>MSITLNASELQAIVDQIVAALTPTFQKRVEATAKASGEALYCLTVEGVAKRLDRDAKTVLKYIREDKMRAANIGTREKPQYRVSEADFAEFYRLHRK</sequence>
<proteinExistence type="predicted"/>
<evidence type="ECO:0000313" key="2">
    <source>
        <dbReference type="EMBL" id="MFC7669739.1"/>
    </source>
</evidence>
<gene>
    <name evidence="2" type="ORF">ACFQT0_22000</name>
</gene>
<feature type="domain" description="Helix-turn-helix" evidence="1">
    <location>
        <begin position="43"/>
        <end position="92"/>
    </location>
</feature>